<dbReference type="GO" id="GO:0009401">
    <property type="term" value="P:phosphoenolpyruvate-dependent sugar phosphotransferase system"/>
    <property type="evidence" value="ECO:0007669"/>
    <property type="project" value="UniProtKB-KW"/>
</dbReference>
<dbReference type="EMBL" id="UXEP01000055">
    <property type="protein sequence ID" value="VDC43702.1"/>
    <property type="molecule type" value="Genomic_DNA"/>
</dbReference>
<keyword evidence="3" id="KW-0963">Cytoplasm</keyword>
<dbReference type="InterPro" id="IPR036662">
    <property type="entry name" value="PTS_EIIA_man-typ_sf"/>
</dbReference>
<reference evidence="8 9" key="1">
    <citation type="submission" date="2018-10" db="EMBL/GenBank/DDBJ databases">
        <authorList>
            <consortium name="Molecular Microbiology and Infection Unit (UMMI)"/>
            <person name="Machado M."/>
        </authorList>
    </citation>
    <scope>NUCLEOTIDE SEQUENCE [LARGE SCALE GENOMIC DNA]</scope>
    <source>
        <strain evidence="8">FMV2238.02</strain>
    </source>
</reference>
<evidence type="ECO:0000256" key="1">
    <source>
        <dbReference type="ARBA" id="ARBA00004496"/>
    </source>
</evidence>
<evidence type="ECO:0000256" key="4">
    <source>
        <dbReference type="ARBA" id="ARBA00022597"/>
    </source>
</evidence>
<dbReference type="GO" id="GO:0016020">
    <property type="term" value="C:membrane"/>
    <property type="evidence" value="ECO:0007669"/>
    <property type="project" value="InterPro"/>
</dbReference>
<dbReference type="AlphaFoldDB" id="A0A3P5YCT9"/>
<dbReference type="GeneID" id="49629702"/>
<dbReference type="PROSITE" id="PS51096">
    <property type="entry name" value="PTS_EIIA_TYPE_4"/>
    <property type="match status" value="1"/>
</dbReference>
<dbReference type="GO" id="GO:0005737">
    <property type="term" value="C:cytoplasm"/>
    <property type="evidence" value="ECO:0007669"/>
    <property type="project" value="UniProtKB-SubCell"/>
</dbReference>
<dbReference type="PANTHER" id="PTHR33799:SF1">
    <property type="entry name" value="PTS SYSTEM MANNOSE-SPECIFIC EIIAB COMPONENT-RELATED"/>
    <property type="match status" value="1"/>
</dbReference>
<evidence type="ECO:0000256" key="3">
    <source>
        <dbReference type="ARBA" id="ARBA00022490"/>
    </source>
</evidence>
<dbReference type="OrthoDB" id="6623712at2"/>
<sequence length="134" mass="14731">MAKQLVLVSHGSFCEALKASTEMIMGPQESITAVPLLASEGAEDFRQKFLASIEGMEDVVVFADLMGGTPCNVLSRLLMEGYPFELYAGMNMPMVVGFINANLLEETIDFKVFAKDNIHHVNTLLNQLAEDDED</sequence>
<protein>
    <submittedName>
        <fullName evidence="8">PTS system mannose-specific EIIAB component</fullName>
        <ecNumber evidence="8">2.7.1.191</ecNumber>
    </submittedName>
</protein>
<keyword evidence="2" id="KW-0813">Transport</keyword>
<evidence type="ECO:0000256" key="7">
    <source>
        <dbReference type="ARBA" id="ARBA00022777"/>
    </source>
</evidence>
<dbReference type="InterPro" id="IPR033887">
    <property type="entry name" value="PTS_IIA_man"/>
</dbReference>
<keyword evidence="6" id="KW-0598">Phosphotransferase system</keyword>
<dbReference type="InterPro" id="IPR051471">
    <property type="entry name" value="Bacterial_PTS_sugar_comp"/>
</dbReference>
<organism evidence="8 9">
    <name type="scientific">Streptococcus canis</name>
    <dbReference type="NCBI Taxonomy" id="1329"/>
    <lineage>
        <taxon>Bacteria</taxon>
        <taxon>Bacillati</taxon>
        <taxon>Bacillota</taxon>
        <taxon>Bacilli</taxon>
        <taxon>Lactobacillales</taxon>
        <taxon>Streptococcaceae</taxon>
        <taxon>Streptococcus</taxon>
    </lineage>
</organism>
<gene>
    <name evidence="8" type="primary">manX_2</name>
    <name evidence="8" type="ORF">FMV2238Y02_22150</name>
</gene>
<comment type="subcellular location">
    <subcellularLocation>
        <location evidence="1">Cytoplasm</location>
    </subcellularLocation>
</comment>
<dbReference type="EC" id="2.7.1.191" evidence="8"/>
<dbReference type="Gene3D" id="3.40.50.510">
    <property type="entry name" value="Phosphotransferase system, mannose-type IIA component"/>
    <property type="match status" value="1"/>
</dbReference>
<evidence type="ECO:0000256" key="6">
    <source>
        <dbReference type="ARBA" id="ARBA00022683"/>
    </source>
</evidence>
<dbReference type="RefSeq" id="WP_003047770.1">
    <property type="nucleotide sequence ID" value="NZ_BJOW01000004.1"/>
</dbReference>
<dbReference type="Proteomes" id="UP000280759">
    <property type="component" value="Unassembled WGS sequence"/>
</dbReference>
<proteinExistence type="predicted"/>
<evidence type="ECO:0000313" key="8">
    <source>
        <dbReference type="EMBL" id="VDC43702.1"/>
    </source>
</evidence>
<dbReference type="SUPFAM" id="SSF53062">
    <property type="entry name" value="PTS system fructose IIA component-like"/>
    <property type="match status" value="1"/>
</dbReference>
<keyword evidence="5 8" id="KW-0808">Transferase</keyword>
<evidence type="ECO:0000256" key="5">
    <source>
        <dbReference type="ARBA" id="ARBA00022679"/>
    </source>
</evidence>
<keyword evidence="7" id="KW-0418">Kinase</keyword>
<evidence type="ECO:0000313" key="9">
    <source>
        <dbReference type="Proteomes" id="UP000280759"/>
    </source>
</evidence>
<evidence type="ECO:0000256" key="2">
    <source>
        <dbReference type="ARBA" id="ARBA00022448"/>
    </source>
</evidence>
<keyword evidence="9" id="KW-1185">Reference proteome</keyword>
<keyword evidence="4" id="KW-0762">Sugar transport</keyword>
<name>A0A3P5YCT9_STRCB</name>
<dbReference type="Pfam" id="PF03610">
    <property type="entry name" value="EIIA-man"/>
    <property type="match status" value="1"/>
</dbReference>
<dbReference type="InterPro" id="IPR004701">
    <property type="entry name" value="PTS_EIIA_man-typ"/>
</dbReference>
<dbReference type="PANTHER" id="PTHR33799">
    <property type="entry name" value="PTS PERMEASE-RELATED-RELATED"/>
    <property type="match status" value="1"/>
</dbReference>
<dbReference type="CDD" id="cd00006">
    <property type="entry name" value="PTS_IIA_man"/>
    <property type="match status" value="1"/>
</dbReference>
<dbReference type="GO" id="GO:0016301">
    <property type="term" value="F:kinase activity"/>
    <property type="evidence" value="ECO:0007669"/>
    <property type="project" value="UniProtKB-KW"/>
</dbReference>
<accession>A0A3P5YCT9</accession>